<dbReference type="AlphaFoldDB" id="A0A327L7D4"/>
<keyword evidence="1" id="KW-0812">Transmembrane</keyword>
<evidence type="ECO:0000256" key="1">
    <source>
        <dbReference type="SAM" id="Phobius"/>
    </source>
</evidence>
<evidence type="ECO:0000313" key="2">
    <source>
        <dbReference type="EMBL" id="RAI46014.1"/>
    </source>
</evidence>
<keyword evidence="3" id="KW-1185">Reference proteome</keyword>
<protein>
    <submittedName>
        <fullName evidence="2">Uncharacterized protein</fullName>
    </submittedName>
</protein>
<proteinExistence type="predicted"/>
<organism evidence="2 3">
    <name type="scientific">Rhodoplanes roseus</name>
    <dbReference type="NCBI Taxonomy" id="29409"/>
    <lineage>
        <taxon>Bacteria</taxon>
        <taxon>Pseudomonadati</taxon>
        <taxon>Pseudomonadota</taxon>
        <taxon>Alphaproteobacteria</taxon>
        <taxon>Hyphomicrobiales</taxon>
        <taxon>Nitrobacteraceae</taxon>
        <taxon>Rhodoplanes</taxon>
    </lineage>
</organism>
<dbReference type="EMBL" id="NPEX01000003">
    <property type="protein sequence ID" value="RAI46014.1"/>
    <property type="molecule type" value="Genomic_DNA"/>
</dbReference>
<dbReference type="OrthoDB" id="7861438at2"/>
<accession>A0A327L7D4</accession>
<keyword evidence="1" id="KW-0472">Membrane</keyword>
<comment type="caution">
    <text evidence="2">The sequence shown here is derived from an EMBL/GenBank/DDBJ whole genome shotgun (WGS) entry which is preliminary data.</text>
</comment>
<dbReference type="RefSeq" id="WP_111417143.1">
    <property type="nucleotide sequence ID" value="NZ_NPEX01000003.1"/>
</dbReference>
<sequence length="122" mass="13704">METLRRTAFEIVLRACLFGSLAIFCVMVALSFEPRAAFKAGGFLTLVMVGVLLLKAAGARTKNYRHTEMWLYLPEEHRPPPAYAQFVSAMVMRETYLFFARRTALVSIVMWSLALLLALAGL</sequence>
<evidence type="ECO:0000313" key="3">
    <source>
        <dbReference type="Proteomes" id="UP000249130"/>
    </source>
</evidence>
<feature type="transmembrane region" description="Helical" evidence="1">
    <location>
        <begin position="99"/>
        <end position="120"/>
    </location>
</feature>
<reference evidence="2 3" key="1">
    <citation type="submission" date="2017-07" db="EMBL/GenBank/DDBJ databases">
        <title>Draft Genome Sequences of Select Purple Nonsulfur Bacteria.</title>
        <authorList>
            <person name="Lasarre B."/>
            <person name="Mckinlay J.B."/>
        </authorList>
    </citation>
    <scope>NUCLEOTIDE SEQUENCE [LARGE SCALE GENOMIC DNA]</scope>
    <source>
        <strain evidence="2 3">DSM 5909</strain>
    </source>
</reference>
<dbReference type="Proteomes" id="UP000249130">
    <property type="component" value="Unassembled WGS sequence"/>
</dbReference>
<keyword evidence="1" id="KW-1133">Transmembrane helix</keyword>
<feature type="transmembrane region" description="Helical" evidence="1">
    <location>
        <begin position="38"/>
        <end position="57"/>
    </location>
</feature>
<gene>
    <name evidence="2" type="ORF">CH341_00820</name>
</gene>
<feature type="transmembrane region" description="Helical" evidence="1">
    <location>
        <begin position="12"/>
        <end position="32"/>
    </location>
</feature>
<name>A0A327L7D4_9BRAD</name>